<gene>
    <name evidence="1" type="ORF">LCGC14_0883550</name>
</gene>
<dbReference type="EMBL" id="LAZR01002792">
    <property type="protein sequence ID" value="KKN25571.1"/>
    <property type="molecule type" value="Genomic_DNA"/>
</dbReference>
<name>A0A0F9RKQ8_9ZZZZ</name>
<protein>
    <submittedName>
        <fullName evidence="1">Uncharacterized protein</fullName>
    </submittedName>
</protein>
<comment type="caution">
    <text evidence="1">The sequence shown here is derived from an EMBL/GenBank/DDBJ whole genome shotgun (WGS) entry which is preliminary data.</text>
</comment>
<evidence type="ECO:0000313" key="1">
    <source>
        <dbReference type="EMBL" id="KKN25571.1"/>
    </source>
</evidence>
<sequence>MKIDLSPYIDNEINIVAESLVKTGLWIREDICLLTCSLAYYTDNLPSIILSARILYYKEEMHDVAVPWMGLSITTQEGNLDTVITMLLNTLKEIGLKPFKDEDSYNLYFTIPKLHEGLISVTCYVNTHYENGYWENHTL</sequence>
<organism evidence="1">
    <name type="scientific">marine sediment metagenome</name>
    <dbReference type="NCBI Taxonomy" id="412755"/>
    <lineage>
        <taxon>unclassified sequences</taxon>
        <taxon>metagenomes</taxon>
        <taxon>ecological metagenomes</taxon>
    </lineage>
</organism>
<dbReference type="AlphaFoldDB" id="A0A0F9RKQ8"/>
<accession>A0A0F9RKQ8</accession>
<reference evidence="1" key="1">
    <citation type="journal article" date="2015" name="Nature">
        <title>Complex archaea that bridge the gap between prokaryotes and eukaryotes.</title>
        <authorList>
            <person name="Spang A."/>
            <person name="Saw J.H."/>
            <person name="Jorgensen S.L."/>
            <person name="Zaremba-Niedzwiedzka K."/>
            <person name="Martijn J."/>
            <person name="Lind A.E."/>
            <person name="van Eijk R."/>
            <person name="Schleper C."/>
            <person name="Guy L."/>
            <person name="Ettema T.J."/>
        </authorList>
    </citation>
    <scope>NUCLEOTIDE SEQUENCE</scope>
</reference>
<proteinExistence type="predicted"/>